<evidence type="ECO:0000256" key="3">
    <source>
        <dbReference type="ARBA" id="ARBA00022989"/>
    </source>
</evidence>
<dbReference type="AlphaFoldDB" id="A0AAD7MQ95"/>
<keyword evidence="4 5" id="KW-0472">Membrane</keyword>
<feature type="transmembrane region" description="Helical" evidence="5">
    <location>
        <begin position="175"/>
        <end position="197"/>
    </location>
</feature>
<protein>
    <recommendedName>
        <fullName evidence="8">G-protein coupled receptors family 2 profile 2 domain-containing protein</fullName>
    </recommendedName>
</protein>
<comment type="caution">
    <text evidence="6">The sequence shown here is derived from an EMBL/GenBank/DDBJ whole genome shotgun (WGS) entry which is preliminary data.</text>
</comment>
<evidence type="ECO:0008006" key="8">
    <source>
        <dbReference type="Google" id="ProtNLM"/>
    </source>
</evidence>
<evidence type="ECO:0000256" key="1">
    <source>
        <dbReference type="ARBA" id="ARBA00004141"/>
    </source>
</evidence>
<feature type="transmembrane region" description="Helical" evidence="5">
    <location>
        <begin position="125"/>
        <end position="143"/>
    </location>
</feature>
<sequence>MPSHKIHQRISIDYHVDDLITGLTIPGLVLTSLVLFAFAYTAWNRTSRGHLNRVSFRLLVYAMIANLVLASTLFPGEHHRSPGCVFAAFAGSTAIVFSACMFFCMSLNLQLVLVHGINGQIMEKYYLIGSFLVTTATNIPAIAAGQLGYDRMFGICWYNNPDPAMKLRWMLGSQLFWLLLMSTSEVVFFLVLVCFMIRHQRRTAYVHSNVSTMSMQSGAPPAPIVQYRSMILRIGLYPLLASSLNFLGCISDLYLVNNPAITETLGLAALCAYCLRSFLYACLAATDPSFLRAVGALRRPSGGLSPTPLTGTGTGTQTASVLSASSRNKRFSTGTKALVHVEFQRVTDGPQGDTGLEERLSVETRMPSVETHRMDLEHVGVEKGTGVQFAEVANDGTKREVNKTDGIECQI</sequence>
<dbReference type="GO" id="GO:0004930">
    <property type="term" value="F:G protein-coupled receptor activity"/>
    <property type="evidence" value="ECO:0007669"/>
    <property type="project" value="TreeGrafter"/>
</dbReference>
<feature type="transmembrane region" description="Helical" evidence="5">
    <location>
        <begin position="86"/>
        <end position="113"/>
    </location>
</feature>
<dbReference type="Gene3D" id="1.20.1070.10">
    <property type="entry name" value="Rhodopsin 7-helix transmembrane proteins"/>
    <property type="match status" value="1"/>
</dbReference>
<keyword evidence="3 5" id="KW-1133">Transmembrane helix</keyword>
<dbReference type="EMBL" id="JARJLG010000222">
    <property type="protein sequence ID" value="KAJ7726161.1"/>
    <property type="molecule type" value="Genomic_DNA"/>
</dbReference>
<feature type="transmembrane region" description="Helical" evidence="5">
    <location>
        <begin position="54"/>
        <end position="74"/>
    </location>
</feature>
<name>A0AAD7MQ95_9AGAR</name>
<evidence type="ECO:0000256" key="5">
    <source>
        <dbReference type="SAM" id="Phobius"/>
    </source>
</evidence>
<comment type="subcellular location">
    <subcellularLocation>
        <location evidence="1">Membrane</location>
        <topology evidence="1">Multi-pass membrane protein</topology>
    </subcellularLocation>
</comment>
<proteinExistence type="predicted"/>
<feature type="transmembrane region" description="Helical" evidence="5">
    <location>
        <begin position="267"/>
        <end position="291"/>
    </location>
</feature>
<dbReference type="PANTHER" id="PTHR23112:SF47">
    <property type="entry name" value="G-PROTEIN COUPLED RECEPTOR 157"/>
    <property type="match status" value="1"/>
</dbReference>
<keyword evidence="7" id="KW-1185">Reference proteome</keyword>
<feature type="transmembrane region" description="Helical" evidence="5">
    <location>
        <begin position="20"/>
        <end position="42"/>
    </location>
</feature>
<evidence type="ECO:0000256" key="2">
    <source>
        <dbReference type="ARBA" id="ARBA00022692"/>
    </source>
</evidence>
<feature type="transmembrane region" description="Helical" evidence="5">
    <location>
        <begin position="236"/>
        <end position="255"/>
    </location>
</feature>
<accession>A0AAD7MQ95</accession>
<reference evidence="6" key="1">
    <citation type="submission" date="2023-03" db="EMBL/GenBank/DDBJ databases">
        <title>Massive genome expansion in bonnet fungi (Mycena s.s.) driven by repeated elements and novel gene families across ecological guilds.</title>
        <authorList>
            <consortium name="Lawrence Berkeley National Laboratory"/>
            <person name="Harder C.B."/>
            <person name="Miyauchi S."/>
            <person name="Viragh M."/>
            <person name="Kuo A."/>
            <person name="Thoen E."/>
            <person name="Andreopoulos B."/>
            <person name="Lu D."/>
            <person name="Skrede I."/>
            <person name="Drula E."/>
            <person name="Henrissat B."/>
            <person name="Morin E."/>
            <person name="Kohler A."/>
            <person name="Barry K."/>
            <person name="LaButti K."/>
            <person name="Morin E."/>
            <person name="Salamov A."/>
            <person name="Lipzen A."/>
            <person name="Mereny Z."/>
            <person name="Hegedus B."/>
            <person name="Baldrian P."/>
            <person name="Stursova M."/>
            <person name="Weitz H."/>
            <person name="Taylor A."/>
            <person name="Grigoriev I.V."/>
            <person name="Nagy L.G."/>
            <person name="Martin F."/>
            <person name="Kauserud H."/>
        </authorList>
    </citation>
    <scope>NUCLEOTIDE SEQUENCE</scope>
    <source>
        <strain evidence="6">CBHHK188m</strain>
    </source>
</reference>
<keyword evidence="2 5" id="KW-0812">Transmembrane</keyword>
<evidence type="ECO:0000313" key="7">
    <source>
        <dbReference type="Proteomes" id="UP001215280"/>
    </source>
</evidence>
<dbReference type="PANTHER" id="PTHR23112">
    <property type="entry name" value="G PROTEIN-COUPLED RECEPTOR 157-RELATED"/>
    <property type="match status" value="1"/>
</dbReference>
<dbReference type="GO" id="GO:0007189">
    <property type="term" value="P:adenylate cyclase-activating G protein-coupled receptor signaling pathway"/>
    <property type="evidence" value="ECO:0007669"/>
    <property type="project" value="TreeGrafter"/>
</dbReference>
<evidence type="ECO:0000256" key="4">
    <source>
        <dbReference type="ARBA" id="ARBA00023136"/>
    </source>
</evidence>
<dbReference type="GO" id="GO:0005886">
    <property type="term" value="C:plasma membrane"/>
    <property type="evidence" value="ECO:0007669"/>
    <property type="project" value="TreeGrafter"/>
</dbReference>
<organism evidence="6 7">
    <name type="scientific">Mycena maculata</name>
    <dbReference type="NCBI Taxonomy" id="230809"/>
    <lineage>
        <taxon>Eukaryota</taxon>
        <taxon>Fungi</taxon>
        <taxon>Dikarya</taxon>
        <taxon>Basidiomycota</taxon>
        <taxon>Agaricomycotina</taxon>
        <taxon>Agaricomycetes</taxon>
        <taxon>Agaricomycetidae</taxon>
        <taxon>Agaricales</taxon>
        <taxon>Marasmiineae</taxon>
        <taxon>Mycenaceae</taxon>
        <taxon>Mycena</taxon>
    </lineage>
</organism>
<gene>
    <name evidence="6" type="ORF">DFH07DRAFT_245144</name>
</gene>
<dbReference type="Proteomes" id="UP001215280">
    <property type="component" value="Unassembled WGS sequence"/>
</dbReference>
<evidence type="ECO:0000313" key="6">
    <source>
        <dbReference type="EMBL" id="KAJ7726161.1"/>
    </source>
</evidence>